<evidence type="ECO:0000313" key="6">
    <source>
        <dbReference type="Proteomes" id="UP000006765"/>
    </source>
</evidence>
<reference evidence="5 6" key="1">
    <citation type="journal article" date="2012" name="J. Bacteriol.">
        <title>Draft Genome Sequence of Oceaniovalibus guishaninsula JLT2003T.</title>
        <authorList>
            <person name="Tang K."/>
            <person name="Liu K."/>
            <person name="Jiao N."/>
        </authorList>
    </citation>
    <scope>NUCLEOTIDE SEQUENCE [LARGE SCALE GENOMIC DNA]</scope>
    <source>
        <strain evidence="5 6">JLT2003</strain>
    </source>
</reference>
<dbReference type="Pfam" id="PF10081">
    <property type="entry name" value="Abhydrolase_9"/>
    <property type="match status" value="1"/>
</dbReference>
<evidence type="ECO:0000256" key="2">
    <source>
        <dbReference type="SAM" id="Phobius"/>
    </source>
</evidence>
<protein>
    <recommendedName>
        <fullName evidence="7">Alpha/beta-hydrolase family protein</fullName>
    </recommendedName>
</protein>
<dbReference type="OrthoDB" id="4397445at2"/>
<feature type="domain" description="Alpha/beta-hydrolase N-terminal" evidence="4">
    <location>
        <begin position="1"/>
        <end position="188"/>
    </location>
</feature>
<dbReference type="PATRIC" id="fig|1231392.3.peg.2746"/>
<dbReference type="AlphaFoldDB" id="K2H6D7"/>
<keyword evidence="2" id="KW-1133">Transmembrane helix</keyword>
<keyword evidence="2" id="KW-0472">Membrane</keyword>
<accession>K2H6D7</accession>
<dbReference type="ESTHER" id="9rhob-k2h6d7">
    <property type="family name" value="Abhydrolase_9"/>
</dbReference>
<feature type="transmembrane region" description="Helical" evidence="2">
    <location>
        <begin position="30"/>
        <end position="51"/>
    </location>
</feature>
<evidence type="ECO:0000313" key="5">
    <source>
        <dbReference type="EMBL" id="EKE43138.1"/>
    </source>
</evidence>
<keyword evidence="2" id="KW-0812">Transmembrane</keyword>
<proteinExistence type="predicted"/>
<evidence type="ECO:0000259" key="4">
    <source>
        <dbReference type="Pfam" id="PF15420"/>
    </source>
</evidence>
<feature type="transmembrane region" description="Helical" evidence="2">
    <location>
        <begin position="111"/>
        <end position="128"/>
    </location>
</feature>
<dbReference type="STRING" id="1231392.OCGS_2729"/>
<sequence length="517" mass="56110">MAVGYLIGSIGMLVWRLLELPEATGRRADALRLGVILPMVALVAWNTIHVSEWQSSVRLAVGMPPVEGAHAIRTLLIAVAIFAALLVTGRAIGLMFDWLRARLVPFMPRRVANLAGGLIAAAILLVVTRDGIVNAAFGAVDRSLARAAHFFEPDGPPPSDPRASGGPGSLIDWGEMGAQGRDFVLRGPVQAEIAAFTGRQATAPLRIYVGLEAAQTPEDRAAIAVAEMERVGAFDRANLIVAMPTGTGWLDPGSHGPVEYLLDGDVATVAVQYSYLTSPLALVFETERGLDQSLALMRAVTERWDQMPEDARPRLYLHGLSLGAWSSMYAVDLFQLVNNPIDGALWAGPPFPSDLWRRATARRDPDSPYVLPRVGNGRLVRFADQRTRIAPGGWGRMRIVFLQYASDPIVFYEPAAAWRRPQWMREPPAFDVSDELSWMPVVTMLQLALDMALATDVAPGYGHNYVAEDYIPAWAAVLGLDWPRSEIARLQAHCGSDRSPGCRPPAGGAFVDAGSRL</sequence>
<feature type="transmembrane region" description="Helical" evidence="2">
    <location>
        <begin position="71"/>
        <end position="99"/>
    </location>
</feature>
<dbReference type="InterPro" id="IPR027787">
    <property type="entry name" value="Alpha/beta-hydrolase_catalytic"/>
</dbReference>
<organism evidence="5 6">
    <name type="scientific">Oceaniovalibus guishaninsula JLT2003</name>
    <dbReference type="NCBI Taxonomy" id="1231392"/>
    <lineage>
        <taxon>Bacteria</taxon>
        <taxon>Pseudomonadati</taxon>
        <taxon>Pseudomonadota</taxon>
        <taxon>Alphaproteobacteria</taxon>
        <taxon>Rhodobacterales</taxon>
        <taxon>Roseobacteraceae</taxon>
        <taxon>Oceaniovalibus</taxon>
    </lineage>
</organism>
<evidence type="ECO:0008006" key="7">
    <source>
        <dbReference type="Google" id="ProtNLM"/>
    </source>
</evidence>
<evidence type="ECO:0000259" key="3">
    <source>
        <dbReference type="Pfam" id="PF10081"/>
    </source>
</evidence>
<feature type="domain" description="Alpha/beta-hydrolase catalytic" evidence="3">
    <location>
        <begin position="205"/>
        <end position="489"/>
    </location>
</feature>
<dbReference type="Proteomes" id="UP000006765">
    <property type="component" value="Unassembled WGS sequence"/>
</dbReference>
<dbReference type="eggNOG" id="COG4425">
    <property type="taxonomic scope" value="Bacteria"/>
</dbReference>
<comment type="caution">
    <text evidence="5">The sequence shown here is derived from an EMBL/GenBank/DDBJ whole genome shotgun (WGS) entry which is preliminary data.</text>
</comment>
<evidence type="ECO:0000256" key="1">
    <source>
        <dbReference type="SAM" id="MobiDB-lite"/>
    </source>
</evidence>
<keyword evidence="6" id="KW-1185">Reference proteome</keyword>
<feature type="region of interest" description="Disordered" evidence="1">
    <location>
        <begin position="151"/>
        <end position="171"/>
    </location>
</feature>
<dbReference type="EMBL" id="AMGO01000068">
    <property type="protein sequence ID" value="EKE43138.1"/>
    <property type="molecule type" value="Genomic_DNA"/>
</dbReference>
<dbReference type="InterPro" id="IPR027788">
    <property type="entry name" value="Alpha/beta-hydrolase_N_dom"/>
</dbReference>
<gene>
    <name evidence="5" type="ORF">OCGS_2729</name>
</gene>
<name>K2H6D7_9RHOB</name>
<dbReference type="Pfam" id="PF15420">
    <property type="entry name" value="Abhydrolase_9_N"/>
    <property type="match status" value="1"/>
</dbReference>